<proteinExistence type="predicted"/>
<protein>
    <submittedName>
        <fullName evidence="1">Uncharacterized protein</fullName>
    </submittedName>
</protein>
<evidence type="ECO:0000313" key="1">
    <source>
        <dbReference type="EMBL" id="KAG2541444.1"/>
    </source>
</evidence>
<gene>
    <name evidence="1" type="ORF">PVAP13_9NG682028</name>
</gene>
<organism evidence="1 2">
    <name type="scientific">Panicum virgatum</name>
    <name type="common">Blackwell switchgrass</name>
    <dbReference type="NCBI Taxonomy" id="38727"/>
    <lineage>
        <taxon>Eukaryota</taxon>
        <taxon>Viridiplantae</taxon>
        <taxon>Streptophyta</taxon>
        <taxon>Embryophyta</taxon>
        <taxon>Tracheophyta</taxon>
        <taxon>Spermatophyta</taxon>
        <taxon>Magnoliopsida</taxon>
        <taxon>Liliopsida</taxon>
        <taxon>Poales</taxon>
        <taxon>Poaceae</taxon>
        <taxon>PACMAD clade</taxon>
        <taxon>Panicoideae</taxon>
        <taxon>Panicodae</taxon>
        <taxon>Paniceae</taxon>
        <taxon>Panicinae</taxon>
        <taxon>Panicum</taxon>
        <taxon>Panicum sect. Hiantes</taxon>
    </lineage>
</organism>
<keyword evidence="2" id="KW-1185">Reference proteome</keyword>
<dbReference type="AlphaFoldDB" id="A0A8T0N2T6"/>
<reference evidence="1" key="1">
    <citation type="submission" date="2020-05" db="EMBL/GenBank/DDBJ databases">
        <title>WGS assembly of Panicum virgatum.</title>
        <authorList>
            <person name="Lovell J.T."/>
            <person name="Jenkins J."/>
            <person name="Shu S."/>
            <person name="Juenger T.E."/>
            <person name="Schmutz J."/>
        </authorList>
    </citation>
    <scope>NUCLEOTIDE SEQUENCE</scope>
    <source>
        <strain evidence="1">AP13</strain>
    </source>
</reference>
<dbReference type="Proteomes" id="UP000823388">
    <property type="component" value="Chromosome 9N"/>
</dbReference>
<accession>A0A8T0N2T6</accession>
<comment type="caution">
    <text evidence="1">The sequence shown here is derived from an EMBL/GenBank/DDBJ whole genome shotgun (WGS) entry which is preliminary data.</text>
</comment>
<sequence length="161" mass="18090">MKSVASELNLYTNQTTTVCFYDKRLKEDAILVDEIQMIDLFEMYKEEMCCLVVVRVFDREKCLQSDFDGLEPLCTILPEPAVVEPQMQAKIEEGAATTDEIEPDREPDIFDNAEEYVGVDDEAMYDPPPAAQPRTLSNACASLLPSLTDTTPRVSPFPARS</sequence>
<feature type="non-terminal residue" evidence="1">
    <location>
        <position position="161"/>
    </location>
</feature>
<name>A0A8T0N2T6_PANVG</name>
<dbReference type="EMBL" id="CM029054">
    <property type="protein sequence ID" value="KAG2541444.1"/>
    <property type="molecule type" value="Genomic_DNA"/>
</dbReference>
<evidence type="ECO:0000313" key="2">
    <source>
        <dbReference type="Proteomes" id="UP000823388"/>
    </source>
</evidence>